<name>A7KA14_9PHYC</name>
<dbReference type="KEGG" id="vg:5470982"/>
<evidence type="ECO:0000313" key="1">
    <source>
        <dbReference type="EMBL" id="ABT16888.1"/>
    </source>
</evidence>
<gene>
    <name evidence="1" type="primary">z754R</name>
    <name evidence="1" type="ORF">ATCV1_z754R</name>
</gene>
<dbReference type="RefSeq" id="YP_001427235.1">
    <property type="nucleotide sequence ID" value="NC_008724.1"/>
</dbReference>
<keyword evidence="2" id="KW-1185">Reference proteome</keyword>
<dbReference type="Proteomes" id="UP000202420">
    <property type="component" value="Segment"/>
</dbReference>
<sequence>MTACSIHVCLYFYLNSCLQGSITSVPLAHSRRVSNIGEQELVVVDFKAVNNHLLVKLFVYVFEHGRSYDARPIVLDERRDGSETYTLHGGEAMVFYDDEAMVRDALQDIEQANAVGALLANYHKSRALGHL</sequence>
<organism evidence="1 2">
    <name type="scientific">Chlorovirus heliozoae</name>
    <dbReference type="NCBI Taxonomy" id="322019"/>
    <lineage>
        <taxon>Viruses</taxon>
        <taxon>Varidnaviria</taxon>
        <taxon>Bamfordvirae</taxon>
        <taxon>Nucleocytoviricota</taxon>
        <taxon>Megaviricetes</taxon>
        <taxon>Algavirales</taxon>
        <taxon>Phycodnaviridae</taxon>
        <taxon>Chlorovirus</taxon>
    </lineage>
</organism>
<accession>A7KA14</accession>
<evidence type="ECO:0000313" key="2">
    <source>
        <dbReference type="Proteomes" id="UP000202420"/>
    </source>
</evidence>
<protein>
    <submittedName>
        <fullName evidence="1">Uncharacterized protein z754R</fullName>
    </submittedName>
</protein>
<reference evidence="1 2" key="1">
    <citation type="submission" date="2006-09" db="EMBL/GenBank/DDBJ databases">
        <title>Sequence and annotation of the 288-kb ATCV-1 virus that infects an endosymbiotic Chlorella strain of the heliozoon Acanthocystis turfacea.</title>
        <authorList>
            <person name="Fitzgerald L.A."/>
            <person name="Graves M.V."/>
            <person name="Li X."/>
            <person name="Pfitzner A.J.P."/>
            <person name="Hartigan J."/>
            <person name="Van Etten J.L."/>
        </authorList>
    </citation>
    <scope>NUCLEOTIDE SEQUENCE [LARGE SCALE GENOMIC DNA]</scope>
    <source>
        <strain evidence="1 2">ATCV-1</strain>
    </source>
</reference>
<dbReference type="GeneID" id="5470982"/>
<dbReference type="EMBL" id="EF101928">
    <property type="protein sequence ID" value="ABT16888.1"/>
    <property type="molecule type" value="Genomic_DNA"/>
</dbReference>
<proteinExistence type="predicted"/>